<gene>
    <name evidence="1" type="ORF">ALMOND_2B010941</name>
</gene>
<reference evidence="2" key="1">
    <citation type="journal article" date="2020" name="Plant J.">
        <title>Transposons played a major role in the diversification between the closely related almond and peach genomes: results from the almond genome sequence.</title>
        <authorList>
            <person name="Alioto T."/>
            <person name="Alexiou K.G."/>
            <person name="Bardil A."/>
            <person name="Barteri F."/>
            <person name="Castanera R."/>
            <person name="Cruz F."/>
            <person name="Dhingra A."/>
            <person name="Duval H."/>
            <person name="Fernandez I Marti A."/>
            <person name="Frias L."/>
            <person name="Galan B."/>
            <person name="Garcia J.L."/>
            <person name="Howad W."/>
            <person name="Gomez-Garrido J."/>
            <person name="Gut M."/>
            <person name="Julca I."/>
            <person name="Morata J."/>
            <person name="Puigdomenech P."/>
            <person name="Ribeca P."/>
            <person name="Rubio Cabetas M.J."/>
            <person name="Vlasova A."/>
            <person name="Wirthensohn M."/>
            <person name="Garcia-Mas J."/>
            <person name="Gabaldon T."/>
            <person name="Casacuberta J.M."/>
            <person name="Arus P."/>
        </authorList>
    </citation>
    <scope>NUCLEOTIDE SEQUENCE [LARGE SCALE GENOMIC DNA]</scope>
    <source>
        <strain evidence="2">cv. Texas</strain>
    </source>
</reference>
<dbReference type="InParanoid" id="A0A5E4EIF4"/>
<dbReference type="EMBL" id="CABIKO010000013">
    <property type="protein sequence ID" value="VVA15176.1"/>
    <property type="molecule type" value="Genomic_DNA"/>
</dbReference>
<dbReference type="Proteomes" id="UP000327085">
    <property type="component" value="Chromosome 8"/>
</dbReference>
<name>A0A5E4EIF4_PRUDU</name>
<proteinExistence type="predicted"/>
<dbReference type="Gramene" id="VVA15176">
    <property type="protein sequence ID" value="VVA15176"/>
    <property type="gene ID" value="Prudul26B010941"/>
</dbReference>
<dbReference type="AlphaFoldDB" id="A0A5E4EIF4"/>
<sequence>MEERNGMKYSLYLHRYAGHEGYARIGYSSDKTRVRYASDMYRIRQTAYRVFSVMLTIRYVFDTPWTHKRYDPDTVKDTAGVISQHTTSSSRFDKGQLLRISSCNQPTRGG</sequence>
<accession>A0A5E4EIF4</accession>
<evidence type="ECO:0000313" key="2">
    <source>
        <dbReference type="Proteomes" id="UP000327085"/>
    </source>
</evidence>
<evidence type="ECO:0000313" key="1">
    <source>
        <dbReference type="EMBL" id="VVA15176.1"/>
    </source>
</evidence>
<protein>
    <submittedName>
        <fullName evidence="1">Uncharacterized protein</fullName>
    </submittedName>
</protein>
<organism evidence="1 2">
    <name type="scientific">Prunus dulcis</name>
    <name type="common">Almond</name>
    <name type="synonym">Amygdalus dulcis</name>
    <dbReference type="NCBI Taxonomy" id="3755"/>
    <lineage>
        <taxon>Eukaryota</taxon>
        <taxon>Viridiplantae</taxon>
        <taxon>Streptophyta</taxon>
        <taxon>Embryophyta</taxon>
        <taxon>Tracheophyta</taxon>
        <taxon>Spermatophyta</taxon>
        <taxon>Magnoliopsida</taxon>
        <taxon>eudicotyledons</taxon>
        <taxon>Gunneridae</taxon>
        <taxon>Pentapetalae</taxon>
        <taxon>rosids</taxon>
        <taxon>fabids</taxon>
        <taxon>Rosales</taxon>
        <taxon>Rosaceae</taxon>
        <taxon>Amygdaloideae</taxon>
        <taxon>Amygdaleae</taxon>
        <taxon>Prunus</taxon>
    </lineage>
</organism>